<protein>
    <submittedName>
        <fullName evidence="1">Transposase-like protein</fullName>
    </submittedName>
</protein>
<proteinExistence type="predicted"/>
<organism evidence="1 2">
    <name type="scientific">Methylobacterium persicinum</name>
    <dbReference type="NCBI Taxonomy" id="374426"/>
    <lineage>
        <taxon>Bacteria</taxon>
        <taxon>Pseudomonadati</taxon>
        <taxon>Pseudomonadota</taxon>
        <taxon>Alphaproteobacteria</taxon>
        <taxon>Hyphomicrobiales</taxon>
        <taxon>Methylobacteriaceae</taxon>
        <taxon>Methylobacterium</taxon>
    </lineage>
</organism>
<dbReference type="SUPFAM" id="SSF46689">
    <property type="entry name" value="Homeodomain-like"/>
    <property type="match status" value="1"/>
</dbReference>
<reference evidence="1 2" key="1">
    <citation type="submission" date="2023-07" db="EMBL/GenBank/DDBJ databases">
        <title>Genomic Encyclopedia of Type Strains, Phase IV (KMG-IV): sequencing the most valuable type-strain genomes for metagenomic binning, comparative biology and taxonomic classification.</title>
        <authorList>
            <person name="Goeker M."/>
        </authorList>
    </citation>
    <scope>NUCLEOTIDE SEQUENCE [LARGE SCALE GENOMIC DNA]</scope>
    <source>
        <strain evidence="1 2">DSM 19562</strain>
    </source>
</reference>
<sequence>MSRQRKRDAVLRLIRGEDLEMVSRELGVTAATLSDWRDAFLSGGEAHLATRATDGEALESARLKAKLGEMLLERELLEAKIALLEGGRPLARRRWRP</sequence>
<dbReference type="InterPro" id="IPR009057">
    <property type="entry name" value="Homeodomain-like_sf"/>
</dbReference>
<dbReference type="EMBL" id="JAUSVV010000011">
    <property type="protein sequence ID" value="MDQ0444389.1"/>
    <property type="molecule type" value="Genomic_DNA"/>
</dbReference>
<accession>A0ABU0HSB8</accession>
<evidence type="ECO:0000313" key="1">
    <source>
        <dbReference type="EMBL" id="MDQ0444389.1"/>
    </source>
</evidence>
<evidence type="ECO:0000313" key="2">
    <source>
        <dbReference type="Proteomes" id="UP001236369"/>
    </source>
</evidence>
<comment type="caution">
    <text evidence="1">The sequence shown here is derived from an EMBL/GenBank/DDBJ whole genome shotgun (WGS) entry which is preliminary data.</text>
</comment>
<name>A0ABU0HSB8_9HYPH</name>
<dbReference type="Proteomes" id="UP001236369">
    <property type="component" value="Unassembled WGS sequence"/>
</dbReference>
<keyword evidence="2" id="KW-1185">Reference proteome</keyword>
<dbReference type="Gene3D" id="1.10.10.60">
    <property type="entry name" value="Homeodomain-like"/>
    <property type="match status" value="1"/>
</dbReference>
<gene>
    <name evidence="1" type="ORF">QO016_003899</name>
</gene>